<accession>A0A8H5FRL2</accession>
<gene>
    <name evidence="1" type="ORF">D9757_014051</name>
</gene>
<evidence type="ECO:0008006" key="3">
    <source>
        <dbReference type="Google" id="ProtNLM"/>
    </source>
</evidence>
<dbReference type="OrthoDB" id="2847287at2759"/>
<protein>
    <recommendedName>
        <fullName evidence="3">F-box protein</fullName>
    </recommendedName>
</protein>
<sequence length="323" mass="36477">MSSERSHPILILQSISSISFSPQVVLHSYFLIFLGAKLRINSQSKSLHYHLFTLLYRDIQIRDLQSSLKLVQFLLANPQIARSVISITLRPNYLLKANGERLAGEKELAHAVELLAPNLYQLQRFVWDGIENAPSKMWANLRAGCPQLKHIGTNIGNQLLDPDSELFAFSDLHSFLLTTELHYRDSGSLYTLHGEELPPAMWAMLIGRCPNLECLVLGDSGMMRMRSKRKLSIRPLLQARWPKLDSLRISNASILYEDDIFSGLPKIQFINFLNFHGHSLRELKYHDLSGASTRAGYAEPPPSGKGPLSPECLGDCHVYSKRS</sequence>
<evidence type="ECO:0000313" key="1">
    <source>
        <dbReference type="EMBL" id="KAF5346212.1"/>
    </source>
</evidence>
<dbReference type="EMBL" id="JAACJN010000359">
    <property type="protein sequence ID" value="KAF5346212.1"/>
    <property type="molecule type" value="Genomic_DNA"/>
</dbReference>
<dbReference type="AlphaFoldDB" id="A0A8H5FRL2"/>
<comment type="caution">
    <text evidence="1">The sequence shown here is derived from an EMBL/GenBank/DDBJ whole genome shotgun (WGS) entry which is preliminary data.</text>
</comment>
<evidence type="ECO:0000313" key="2">
    <source>
        <dbReference type="Proteomes" id="UP000518752"/>
    </source>
</evidence>
<organism evidence="1 2">
    <name type="scientific">Collybiopsis confluens</name>
    <dbReference type="NCBI Taxonomy" id="2823264"/>
    <lineage>
        <taxon>Eukaryota</taxon>
        <taxon>Fungi</taxon>
        <taxon>Dikarya</taxon>
        <taxon>Basidiomycota</taxon>
        <taxon>Agaricomycotina</taxon>
        <taxon>Agaricomycetes</taxon>
        <taxon>Agaricomycetidae</taxon>
        <taxon>Agaricales</taxon>
        <taxon>Marasmiineae</taxon>
        <taxon>Omphalotaceae</taxon>
        <taxon>Collybiopsis</taxon>
    </lineage>
</organism>
<keyword evidence="2" id="KW-1185">Reference proteome</keyword>
<name>A0A8H5FRL2_9AGAR</name>
<reference evidence="1 2" key="1">
    <citation type="journal article" date="2020" name="ISME J.">
        <title>Uncovering the hidden diversity of litter-decomposition mechanisms in mushroom-forming fungi.</title>
        <authorList>
            <person name="Floudas D."/>
            <person name="Bentzer J."/>
            <person name="Ahren D."/>
            <person name="Johansson T."/>
            <person name="Persson P."/>
            <person name="Tunlid A."/>
        </authorList>
    </citation>
    <scope>NUCLEOTIDE SEQUENCE [LARGE SCALE GENOMIC DNA]</scope>
    <source>
        <strain evidence="1 2">CBS 406.79</strain>
    </source>
</reference>
<proteinExistence type="predicted"/>
<dbReference type="Proteomes" id="UP000518752">
    <property type="component" value="Unassembled WGS sequence"/>
</dbReference>